<dbReference type="EMBL" id="CADCWM010000127">
    <property type="protein sequence ID" value="CAA9545745.1"/>
    <property type="molecule type" value="Genomic_DNA"/>
</dbReference>
<sequence>QGQPLRPDRRLPGRPLPPRRGQADRHRARHRQGRRARRGPPGDHPGPPGKVRREGAPRPLARRHPHRREHRRRPRRHRRACPHL</sequence>
<protein>
    <submittedName>
        <fullName evidence="2">Uncharacterized protein</fullName>
    </submittedName>
</protein>
<reference evidence="2" key="1">
    <citation type="submission" date="2020-02" db="EMBL/GenBank/DDBJ databases">
        <authorList>
            <person name="Meier V. D."/>
        </authorList>
    </citation>
    <scope>NUCLEOTIDE SEQUENCE</scope>
    <source>
        <strain evidence="2">AVDCRST_MAG88</strain>
    </source>
</reference>
<organism evidence="2">
    <name type="scientific">uncultured Thermomicrobiales bacterium</name>
    <dbReference type="NCBI Taxonomy" id="1645740"/>
    <lineage>
        <taxon>Bacteria</taxon>
        <taxon>Pseudomonadati</taxon>
        <taxon>Thermomicrobiota</taxon>
        <taxon>Thermomicrobia</taxon>
        <taxon>Thermomicrobiales</taxon>
        <taxon>environmental samples</taxon>
    </lineage>
</organism>
<name>A0A6J4UDU8_9BACT</name>
<evidence type="ECO:0000313" key="2">
    <source>
        <dbReference type="EMBL" id="CAA9545745.1"/>
    </source>
</evidence>
<dbReference type="AlphaFoldDB" id="A0A6J4UDU8"/>
<feature type="compositionally biased region" description="Basic residues" evidence="1">
    <location>
        <begin position="26"/>
        <end position="38"/>
    </location>
</feature>
<accession>A0A6J4UDU8</accession>
<feature type="compositionally biased region" description="Basic and acidic residues" evidence="1">
    <location>
        <begin position="1"/>
        <end position="11"/>
    </location>
</feature>
<feature type="region of interest" description="Disordered" evidence="1">
    <location>
        <begin position="1"/>
        <end position="84"/>
    </location>
</feature>
<feature type="non-terminal residue" evidence="2">
    <location>
        <position position="84"/>
    </location>
</feature>
<gene>
    <name evidence="2" type="ORF">AVDCRST_MAG88-386</name>
</gene>
<proteinExistence type="predicted"/>
<feature type="compositionally biased region" description="Basic residues" evidence="1">
    <location>
        <begin position="60"/>
        <end position="84"/>
    </location>
</feature>
<evidence type="ECO:0000256" key="1">
    <source>
        <dbReference type="SAM" id="MobiDB-lite"/>
    </source>
</evidence>
<feature type="non-terminal residue" evidence="2">
    <location>
        <position position="1"/>
    </location>
</feature>